<dbReference type="SUPFAM" id="SSF81383">
    <property type="entry name" value="F-box domain"/>
    <property type="match status" value="1"/>
</dbReference>
<dbReference type="InterPro" id="IPR001810">
    <property type="entry name" value="F-box_dom"/>
</dbReference>
<dbReference type="Proteomes" id="UP000027222">
    <property type="component" value="Unassembled WGS sequence"/>
</dbReference>
<feature type="compositionally biased region" description="Acidic residues" evidence="1">
    <location>
        <begin position="606"/>
        <end position="619"/>
    </location>
</feature>
<dbReference type="Gene3D" id="3.80.10.10">
    <property type="entry name" value="Ribonuclease Inhibitor"/>
    <property type="match status" value="1"/>
</dbReference>
<evidence type="ECO:0000313" key="3">
    <source>
        <dbReference type="EMBL" id="KDR65932.1"/>
    </source>
</evidence>
<accession>A0A067S7R3</accession>
<dbReference type="InterPro" id="IPR036047">
    <property type="entry name" value="F-box-like_dom_sf"/>
</dbReference>
<dbReference type="InterPro" id="IPR032675">
    <property type="entry name" value="LRR_dom_sf"/>
</dbReference>
<reference evidence="4" key="1">
    <citation type="journal article" date="2014" name="Proc. Natl. Acad. Sci. U.S.A.">
        <title>Extensive sampling of basidiomycete genomes demonstrates inadequacy of the white-rot/brown-rot paradigm for wood decay fungi.</title>
        <authorList>
            <person name="Riley R."/>
            <person name="Salamov A.A."/>
            <person name="Brown D.W."/>
            <person name="Nagy L.G."/>
            <person name="Floudas D."/>
            <person name="Held B.W."/>
            <person name="Levasseur A."/>
            <person name="Lombard V."/>
            <person name="Morin E."/>
            <person name="Otillar R."/>
            <person name="Lindquist E.A."/>
            <person name="Sun H."/>
            <person name="LaButti K.M."/>
            <person name="Schmutz J."/>
            <person name="Jabbour D."/>
            <person name="Luo H."/>
            <person name="Baker S.E."/>
            <person name="Pisabarro A.G."/>
            <person name="Walton J.D."/>
            <person name="Blanchette R.A."/>
            <person name="Henrissat B."/>
            <person name="Martin F."/>
            <person name="Cullen D."/>
            <person name="Hibbett D.S."/>
            <person name="Grigoriev I.V."/>
        </authorList>
    </citation>
    <scope>NUCLEOTIDE SEQUENCE [LARGE SCALE GENOMIC DNA]</scope>
    <source>
        <strain evidence="4">CBS 339.88</strain>
    </source>
</reference>
<feature type="region of interest" description="Disordered" evidence="1">
    <location>
        <begin position="598"/>
        <end position="688"/>
    </location>
</feature>
<dbReference type="STRING" id="685588.A0A067S7R3"/>
<dbReference type="Gene3D" id="1.20.1280.50">
    <property type="match status" value="1"/>
</dbReference>
<dbReference type="AlphaFoldDB" id="A0A067S7R3"/>
<dbReference type="HOGENOM" id="CLU_021923_0_0_1"/>
<dbReference type="EMBL" id="KL142430">
    <property type="protein sequence ID" value="KDR65932.1"/>
    <property type="molecule type" value="Genomic_DNA"/>
</dbReference>
<proteinExistence type="predicted"/>
<organism evidence="3 4">
    <name type="scientific">Galerina marginata (strain CBS 339.88)</name>
    <dbReference type="NCBI Taxonomy" id="685588"/>
    <lineage>
        <taxon>Eukaryota</taxon>
        <taxon>Fungi</taxon>
        <taxon>Dikarya</taxon>
        <taxon>Basidiomycota</taxon>
        <taxon>Agaricomycotina</taxon>
        <taxon>Agaricomycetes</taxon>
        <taxon>Agaricomycetidae</taxon>
        <taxon>Agaricales</taxon>
        <taxon>Agaricineae</taxon>
        <taxon>Strophariaceae</taxon>
        <taxon>Galerina</taxon>
    </lineage>
</organism>
<gene>
    <name evidence="3" type="ORF">GALMADRAFT_1214865</name>
</gene>
<evidence type="ECO:0000256" key="1">
    <source>
        <dbReference type="SAM" id="MobiDB-lite"/>
    </source>
</evidence>
<dbReference type="SMART" id="SM00256">
    <property type="entry name" value="FBOX"/>
    <property type="match status" value="1"/>
</dbReference>
<sequence length="746" mass="82042">MIGGPEIRSGLCHPKLTRPNTRKSNQHGDEPTLFPIRTFLFSPTSRVTYLISINSAGIPCQACQYRLELAQMHTNLNTNTNTDTMEFDEIPDDVWISIFEHVSSPAQLAVLMLTCRRFRLLASRPLLRDIRWTQPYATLRNLEAWNGVYQGMEALPRKLTVGVQFDLGLVEEMGSRATPELRLYDMIHSHIPSFSNLVELVLDGTTISPYTYTVLGALPALRTLSVLNCTFSRLHAPGSIPNPPPLTYLHHHHHQQHQTFPPFPFSTLPLTHLSLHNPKPSAFAADEYTPHHPIHLLTASSLTSLSISWTAPIASLYARGGHWPLPALRELDVVMPTLTRDLVDSLVNFVHACTSPVGVRISLCIQHHTLSDQQISSVQIPLAGVWRYEGPLHLQVASFCSPAFSPASPPAPAQLTAPLTTVVMTEPLSLLALLAALEKLPRSLQTLDVQVTKWDIELLFAIRQLFPGIRELVVRYGRGVLPVDFFVTLGSNILYDLPDLHTLKLVTNDATPCGGDRPRPHSYVYTQANGGANANANGSFHAWLGGNGVNTTAHAHPGAYVIHPPPPPPPQNQQQNQQFFPLLLPTHAHPALPLPLTLASFAPSDSDSDADSDAEDANSDDGHGDAAGDADGDFPMSLSFSPSPSSPLSILSSHSHASSSFSPSSFSTSTSSDSSLNRKNWHGHGYGQEKKMKLEHGDLKDYLIGWNRYCRSLRRVQLDREVGWGRRWEGDVWGVVVVGEGEGMSR</sequence>
<dbReference type="CDD" id="cd09917">
    <property type="entry name" value="F-box_SF"/>
    <property type="match status" value="1"/>
</dbReference>
<evidence type="ECO:0000313" key="4">
    <source>
        <dbReference type="Proteomes" id="UP000027222"/>
    </source>
</evidence>
<dbReference type="Pfam" id="PF12937">
    <property type="entry name" value="F-box-like"/>
    <property type="match status" value="1"/>
</dbReference>
<dbReference type="OrthoDB" id="5354526at2759"/>
<keyword evidence="4" id="KW-1185">Reference proteome</keyword>
<feature type="compositionally biased region" description="Low complexity" evidence="1">
    <location>
        <begin position="637"/>
        <end position="675"/>
    </location>
</feature>
<protein>
    <recommendedName>
        <fullName evidence="2">F-box domain-containing protein</fullName>
    </recommendedName>
</protein>
<feature type="region of interest" description="Disordered" evidence="1">
    <location>
        <begin position="555"/>
        <end position="575"/>
    </location>
</feature>
<name>A0A067S7R3_GALM3</name>
<evidence type="ECO:0000259" key="2">
    <source>
        <dbReference type="PROSITE" id="PS50181"/>
    </source>
</evidence>
<feature type="domain" description="F-box" evidence="2">
    <location>
        <begin position="84"/>
        <end position="135"/>
    </location>
</feature>
<feature type="region of interest" description="Disordered" evidence="1">
    <location>
        <begin position="1"/>
        <end position="30"/>
    </location>
</feature>
<dbReference type="SUPFAM" id="SSF52047">
    <property type="entry name" value="RNI-like"/>
    <property type="match status" value="1"/>
</dbReference>
<dbReference type="PROSITE" id="PS50181">
    <property type="entry name" value="FBOX"/>
    <property type="match status" value="1"/>
</dbReference>